<name>A0A1W7A9K3_9STAP</name>
<dbReference type="GeneID" id="35294768"/>
<dbReference type="InterPro" id="IPR007403">
    <property type="entry name" value="DUF456"/>
</dbReference>
<dbReference type="Proteomes" id="UP000194154">
    <property type="component" value="Chromosome"/>
</dbReference>
<evidence type="ECO:0008006" key="4">
    <source>
        <dbReference type="Google" id="ProtNLM"/>
    </source>
</evidence>
<organism evidence="2 3">
    <name type="scientific">Macrococcoides canis</name>
    <dbReference type="NCBI Taxonomy" id="1855823"/>
    <lineage>
        <taxon>Bacteria</taxon>
        <taxon>Bacillati</taxon>
        <taxon>Bacillota</taxon>
        <taxon>Bacilli</taxon>
        <taxon>Bacillales</taxon>
        <taxon>Staphylococcaceae</taxon>
        <taxon>Macrococcoides</taxon>
    </lineage>
</organism>
<dbReference type="EMBL" id="CP021059">
    <property type="protein sequence ID" value="ARQ06281.1"/>
    <property type="molecule type" value="Genomic_DNA"/>
</dbReference>
<dbReference type="OrthoDB" id="9808460at2"/>
<feature type="transmembrane region" description="Helical" evidence="1">
    <location>
        <begin position="130"/>
        <end position="156"/>
    </location>
</feature>
<reference evidence="2 3" key="1">
    <citation type="journal article" date="2017" name="Int. J. Syst. Evol. Microbiol.">
        <title>Macrococcus canis sp. nov., a skin bacterium associated with infections in dogs.</title>
        <authorList>
            <person name="Gobeli Brawand S."/>
            <person name="Cotting K."/>
            <person name="Gomez-Sanz E."/>
            <person name="Collaud A."/>
            <person name="Thomann A."/>
            <person name="Brodard I."/>
            <person name="Rodriguez-Campos S."/>
            <person name="Strauss C."/>
            <person name="Perreten V."/>
        </authorList>
    </citation>
    <scope>NUCLEOTIDE SEQUENCE [LARGE SCALE GENOMIC DNA]</scope>
    <source>
        <strain evidence="2 3">KM45013</strain>
    </source>
</reference>
<evidence type="ECO:0000313" key="2">
    <source>
        <dbReference type="EMBL" id="ARQ06281.1"/>
    </source>
</evidence>
<dbReference type="PANTHER" id="PTHR39165">
    <property type="entry name" value="IG HYPOTHETICAL 17883"/>
    <property type="match status" value="1"/>
</dbReference>
<evidence type="ECO:0000313" key="3">
    <source>
        <dbReference type="Proteomes" id="UP000194154"/>
    </source>
</evidence>
<gene>
    <name evidence="2" type="ORF">MCCS_06310</name>
</gene>
<keyword evidence="1" id="KW-0812">Transmembrane</keyword>
<feature type="transmembrane region" description="Helical" evidence="1">
    <location>
        <begin position="6"/>
        <end position="37"/>
    </location>
</feature>
<accession>A0A1W7A9K3</accession>
<keyword evidence="1" id="KW-0472">Membrane</keyword>
<dbReference type="PANTHER" id="PTHR39165:SF1">
    <property type="entry name" value="DUF456 DOMAIN-CONTAINING PROTEIN"/>
    <property type="match status" value="1"/>
</dbReference>
<dbReference type="AlphaFoldDB" id="A0A1W7A9K3"/>
<feature type="transmembrane region" description="Helical" evidence="1">
    <location>
        <begin position="49"/>
        <end position="73"/>
    </location>
</feature>
<protein>
    <recommendedName>
        <fullName evidence="4">DUF456 domain-containing protein</fullName>
    </recommendedName>
</protein>
<dbReference type="Pfam" id="PF04306">
    <property type="entry name" value="DUF456"/>
    <property type="match status" value="1"/>
</dbReference>
<sequence length="160" mass="17861">MMIILWTLVIISFIAAFAGLVVPMVPGVLLMWVGFFIYHFGINNSELTWFFWIAMAMLTFITLISDYVAGSYFVKRYGGSKAGEFTAAIGMIIGSFLFPPFGIIVVPFIMVLFVELFIQKDITKAFNASIGSLFGFLTSTVAKLLILIIMVIWFVLDVVI</sequence>
<dbReference type="KEGG" id="mcak:MCCS_06310"/>
<keyword evidence="3" id="KW-1185">Reference proteome</keyword>
<keyword evidence="1" id="KW-1133">Transmembrane helix</keyword>
<feature type="transmembrane region" description="Helical" evidence="1">
    <location>
        <begin position="85"/>
        <end position="118"/>
    </location>
</feature>
<proteinExistence type="predicted"/>
<dbReference type="STRING" id="1855823.MCCS_06310"/>
<evidence type="ECO:0000256" key="1">
    <source>
        <dbReference type="SAM" id="Phobius"/>
    </source>
</evidence>
<dbReference type="RefSeq" id="WP_086041957.1">
    <property type="nucleotide sequence ID" value="NZ_CBCRZA010000001.1"/>
</dbReference>